<proteinExistence type="predicted"/>
<organism evidence="1 2">
    <name type="scientific">Hohenbuehelia grisea</name>
    <dbReference type="NCBI Taxonomy" id="104357"/>
    <lineage>
        <taxon>Eukaryota</taxon>
        <taxon>Fungi</taxon>
        <taxon>Dikarya</taxon>
        <taxon>Basidiomycota</taxon>
        <taxon>Agaricomycotina</taxon>
        <taxon>Agaricomycetes</taxon>
        <taxon>Agaricomycetidae</taxon>
        <taxon>Agaricales</taxon>
        <taxon>Pleurotineae</taxon>
        <taxon>Pleurotaceae</taxon>
        <taxon>Hohenbuehelia</taxon>
    </lineage>
</organism>
<accession>A0ABR3JMZ8</accession>
<keyword evidence="2" id="KW-1185">Reference proteome</keyword>
<protein>
    <submittedName>
        <fullName evidence="1">Uncharacterized protein</fullName>
    </submittedName>
</protein>
<comment type="caution">
    <text evidence="1">The sequence shown here is derived from an EMBL/GenBank/DDBJ whole genome shotgun (WGS) entry which is preliminary data.</text>
</comment>
<dbReference type="Proteomes" id="UP001556367">
    <property type="component" value="Unassembled WGS sequence"/>
</dbReference>
<evidence type="ECO:0000313" key="2">
    <source>
        <dbReference type="Proteomes" id="UP001556367"/>
    </source>
</evidence>
<name>A0ABR3JMZ8_9AGAR</name>
<dbReference type="EMBL" id="JASNQZ010000006">
    <property type="protein sequence ID" value="KAL0956916.1"/>
    <property type="molecule type" value="Genomic_DNA"/>
</dbReference>
<gene>
    <name evidence="1" type="ORF">HGRIS_003020</name>
</gene>
<evidence type="ECO:0000313" key="1">
    <source>
        <dbReference type="EMBL" id="KAL0956916.1"/>
    </source>
</evidence>
<sequence>MSAVRLNLGVGAHATMAANHPENYEDILNDSLEFLGGQRVVDSEVIRYGPLSLTVAPKAIQSTLQRMGLF</sequence>
<reference evidence="2" key="1">
    <citation type="submission" date="2024-06" db="EMBL/GenBank/DDBJ databases">
        <title>Multi-omics analyses provide insights into the biosynthesis of the anticancer antibiotic pleurotin in Hohenbuehelia grisea.</title>
        <authorList>
            <person name="Weaver J.A."/>
            <person name="Alberti F."/>
        </authorList>
    </citation>
    <scope>NUCLEOTIDE SEQUENCE [LARGE SCALE GENOMIC DNA]</scope>
    <source>
        <strain evidence="2">T-177</strain>
    </source>
</reference>